<feature type="domain" description="Helicase ATP-binding" evidence="7">
    <location>
        <begin position="63"/>
        <end position="251"/>
    </location>
</feature>
<dbReference type="GO" id="GO:0003676">
    <property type="term" value="F:nucleic acid binding"/>
    <property type="evidence" value="ECO:0007669"/>
    <property type="project" value="InterPro"/>
</dbReference>
<keyword evidence="2" id="KW-0547">Nucleotide-binding</keyword>
<feature type="compositionally biased region" description="Polar residues" evidence="6">
    <location>
        <begin position="655"/>
        <end position="672"/>
    </location>
</feature>
<evidence type="ECO:0000256" key="1">
    <source>
        <dbReference type="ARBA" id="ARBA00005446"/>
    </source>
</evidence>
<reference evidence="10" key="1">
    <citation type="journal article" date="2012" name="Science">
        <title>The Paleozoic origin of enzymatic lignin decomposition reconstructed from 31 fungal genomes.</title>
        <authorList>
            <person name="Floudas D."/>
            <person name="Binder M."/>
            <person name="Riley R."/>
            <person name="Barry K."/>
            <person name="Blanchette R.A."/>
            <person name="Henrissat B."/>
            <person name="Martinez A.T."/>
            <person name="Otillar R."/>
            <person name="Spatafora J.W."/>
            <person name="Yadav J.S."/>
            <person name="Aerts A."/>
            <person name="Benoit I."/>
            <person name="Boyd A."/>
            <person name="Carlson A."/>
            <person name="Copeland A."/>
            <person name="Coutinho P.M."/>
            <person name="de Vries R.P."/>
            <person name="Ferreira P."/>
            <person name="Findley K."/>
            <person name="Foster B."/>
            <person name="Gaskell J."/>
            <person name="Glotzer D."/>
            <person name="Gorecki P."/>
            <person name="Heitman J."/>
            <person name="Hesse C."/>
            <person name="Hori C."/>
            <person name="Igarashi K."/>
            <person name="Jurgens J.A."/>
            <person name="Kallen N."/>
            <person name="Kersten P."/>
            <person name="Kohler A."/>
            <person name="Kuees U."/>
            <person name="Kumar T.K.A."/>
            <person name="Kuo A."/>
            <person name="LaButti K."/>
            <person name="Larrondo L.F."/>
            <person name="Lindquist E."/>
            <person name="Ling A."/>
            <person name="Lombard V."/>
            <person name="Lucas S."/>
            <person name="Lundell T."/>
            <person name="Martin R."/>
            <person name="McLaughlin D.J."/>
            <person name="Morgenstern I."/>
            <person name="Morin E."/>
            <person name="Murat C."/>
            <person name="Nagy L.G."/>
            <person name="Nolan M."/>
            <person name="Ohm R.A."/>
            <person name="Patyshakuliyeva A."/>
            <person name="Rokas A."/>
            <person name="Ruiz-Duenas F.J."/>
            <person name="Sabat G."/>
            <person name="Salamov A."/>
            <person name="Samejima M."/>
            <person name="Schmutz J."/>
            <person name="Slot J.C."/>
            <person name="St John F."/>
            <person name="Stenlid J."/>
            <person name="Sun H."/>
            <person name="Sun S."/>
            <person name="Syed K."/>
            <person name="Tsang A."/>
            <person name="Wiebenga A."/>
            <person name="Young D."/>
            <person name="Pisabarro A."/>
            <person name="Eastwood D.C."/>
            <person name="Martin F."/>
            <person name="Cullen D."/>
            <person name="Grigoriev I.V."/>
            <person name="Hibbett D.S."/>
        </authorList>
    </citation>
    <scope>NUCLEOTIDE SEQUENCE [LARGE SCALE GENOMIC DNA]</scope>
    <source>
        <strain evidence="10">RWD-64-598 SS2</strain>
    </source>
</reference>
<evidence type="ECO:0000256" key="2">
    <source>
        <dbReference type="ARBA" id="ARBA00022741"/>
    </source>
</evidence>
<dbReference type="Proteomes" id="UP000053558">
    <property type="component" value="Unassembled WGS sequence"/>
</dbReference>
<dbReference type="RefSeq" id="XP_007775677.1">
    <property type="nucleotide sequence ID" value="XM_007777487.1"/>
</dbReference>
<dbReference type="GO" id="GO:0005737">
    <property type="term" value="C:cytoplasm"/>
    <property type="evidence" value="ECO:0007669"/>
    <property type="project" value="TreeGrafter"/>
</dbReference>
<feature type="compositionally biased region" description="Basic residues" evidence="6">
    <location>
        <begin position="597"/>
        <end position="607"/>
    </location>
</feature>
<dbReference type="GO" id="GO:0005524">
    <property type="term" value="F:ATP binding"/>
    <property type="evidence" value="ECO:0007669"/>
    <property type="project" value="UniProtKB-KW"/>
</dbReference>
<dbReference type="SUPFAM" id="SSF52540">
    <property type="entry name" value="P-loop containing nucleoside triphosphate hydrolases"/>
    <property type="match status" value="1"/>
</dbReference>
<dbReference type="SMART" id="SM00490">
    <property type="entry name" value="HELICc"/>
    <property type="match status" value="1"/>
</dbReference>
<dbReference type="InterPro" id="IPR011545">
    <property type="entry name" value="DEAD/DEAH_box_helicase_dom"/>
</dbReference>
<dbReference type="GO" id="GO:0016787">
    <property type="term" value="F:hydrolase activity"/>
    <property type="evidence" value="ECO:0007669"/>
    <property type="project" value="UniProtKB-KW"/>
</dbReference>
<feature type="region of interest" description="Disordered" evidence="6">
    <location>
        <begin position="645"/>
        <end position="712"/>
    </location>
</feature>
<organism evidence="9 10">
    <name type="scientific">Coniophora puteana (strain RWD-64-598)</name>
    <name type="common">Brown rot fungus</name>
    <dbReference type="NCBI Taxonomy" id="741705"/>
    <lineage>
        <taxon>Eukaryota</taxon>
        <taxon>Fungi</taxon>
        <taxon>Dikarya</taxon>
        <taxon>Basidiomycota</taxon>
        <taxon>Agaricomycotina</taxon>
        <taxon>Agaricomycetes</taxon>
        <taxon>Agaricomycetidae</taxon>
        <taxon>Boletales</taxon>
        <taxon>Coniophorineae</taxon>
        <taxon>Coniophoraceae</taxon>
        <taxon>Coniophora</taxon>
    </lineage>
</organism>
<dbReference type="PANTHER" id="PTHR13710">
    <property type="entry name" value="DNA HELICASE RECQ FAMILY MEMBER"/>
    <property type="match status" value="1"/>
</dbReference>
<dbReference type="Pfam" id="PF00270">
    <property type="entry name" value="DEAD"/>
    <property type="match status" value="1"/>
</dbReference>
<evidence type="ECO:0000256" key="5">
    <source>
        <dbReference type="ARBA" id="ARBA00034808"/>
    </source>
</evidence>
<dbReference type="GO" id="GO:0005694">
    <property type="term" value="C:chromosome"/>
    <property type="evidence" value="ECO:0007669"/>
    <property type="project" value="TreeGrafter"/>
</dbReference>
<dbReference type="GO" id="GO:0009378">
    <property type="term" value="F:four-way junction helicase activity"/>
    <property type="evidence" value="ECO:0007669"/>
    <property type="project" value="TreeGrafter"/>
</dbReference>
<dbReference type="Gene3D" id="3.40.50.300">
    <property type="entry name" value="P-loop containing nucleotide triphosphate hydrolases"/>
    <property type="match status" value="2"/>
</dbReference>
<feature type="compositionally biased region" description="Polar residues" evidence="6">
    <location>
        <begin position="695"/>
        <end position="706"/>
    </location>
</feature>
<keyword evidence="9" id="KW-0378">Hydrolase</keyword>
<evidence type="ECO:0000256" key="6">
    <source>
        <dbReference type="SAM" id="MobiDB-lite"/>
    </source>
</evidence>
<dbReference type="GO" id="GO:0043138">
    <property type="term" value="F:3'-5' DNA helicase activity"/>
    <property type="evidence" value="ECO:0007669"/>
    <property type="project" value="UniProtKB-EC"/>
</dbReference>
<dbReference type="AlphaFoldDB" id="R7SD57"/>
<dbReference type="PANTHER" id="PTHR13710:SF154">
    <property type="entry name" value="RECQ HELICASE, PUTATIVE (AFU_ORTHOLOGUE AFUA_6G14720)-RELATED"/>
    <property type="match status" value="1"/>
</dbReference>
<dbReference type="EMBL" id="JH711594">
    <property type="protein sequence ID" value="EIW74098.1"/>
    <property type="molecule type" value="Genomic_DNA"/>
</dbReference>
<dbReference type="GeneID" id="19204274"/>
<sequence length="712" mass="80538">MHVLYTIQGPLSETARESFDKLSFDFVENLTLPQALTVYQAVSWFDFHTKGKGQLREFQLRSTLKTLAGENVVIRAGTGYGKTMTMILPLLLNTQPSKIALTISPMKLLQKNHVEEFNQIGIPSIQTNEDTPDDSELWKKIVQGHYKNIFIAPEQLFRLKGGHVPRLASLMATHYSFLESIGFIFIDEAHFIVLSGFPQQGEKDAFRPVYSRLGEILPLLRENPPIVILSATLPPPILHTVLETLHLDPSMTTMLMESINRPNHTYAVRQLYGGIKNLKNYDFLVPVEPHAELPPKTVVFIDNRLSAGRIACYLCWRISDSLKSSKIVSHLHSAMSQDYITRVFAEFKSSDAIRVLISTSVASNGIDVSNIERVVCIGAPQNIEQLMQEWGRGGRNPTIETICLAVVEPWVLQDDNTKKPTNKEKRTPESVIECMRLKTCRREFLRARNADNAPNASKYSVSYCCNNHDNGFKLESFFPGPFLYAEPVKPKKNAMRTLDNRPKSQREPLRQRIEVWKTQARPKSTLTQMWPSNYLPSKEEINRIILANPQRFTLLSDLVSFLQETADWAQLFGSELFNILKNYDAEVAADIAMKKQAKKTAPRAQKKIKQEASDPTLEATTPSLPPSAAYQHNMSSFSLKDEPWTHDLTGIDTPGPSTLSMQLPTSSQTHYPSLQFEDPLVSTMRTPSTRKRRSNNTSQSTAPQKQSRTHQD</sequence>
<dbReference type="OMA" id="LMATHYS"/>
<comment type="similarity">
    <text evidence="1">Belongs to the helicase family. RecQ subfamily.</text>
</comment>
<dbReference type="InterPro" id="IPR014001">
    <property type="entry name" value="Helicase_ATP-bd"/>
</dbReference>
<dbReference type="eggNOG" id="KOG0351">
    <property type="taxonomic scope" value="Eukaryota"/>
</dbReference>
<evidence type="ECO:0000313" key="9">
    <source>
        <dbReference type="EMBL" id="EIW74098.1"/>
    </source>
</evidence>
<evidence type="ECO:0000313" key="10">
    <source>
        <dbReference type="Proteomes" id="UP000053558"/>
    </source>
</evidence>
<feature type="region of interest" description="Disordered" evidence="6">
    <location>
        <begin position="597"/>
        <end position="630"/>
    </location>
</feature>
<gene>
    <name evidence="9" type="ORF">CONPUDRAFT_160354</name>
</gene>
<dbReference type="KEGG" id="cput:CONPUDRAFT_160354"/>
<keyword evidence="3" id="KW-0067">ATP-binding</keyword>
<dbReference type="InterPro" id="IPR001650">
    <property type="entry name" value="Helicase_C-like"/>
</dbReference>
<dbReference type="GO" id="GO:0000724">
    <property type="term" value="P:double-strand break repair via homologous recombination"/>
    <property type="evidence" value="ECO:0007669"/>
    <property type="project" value="TreeGrafter"/>
</dbReference>
<evidence type="ECO:0000256" key="4">
    <source>
        <dbReference type="ARBA" id="ARBA00034617"/>
    </source>
</evidence>
<dbReference type="Pfam" id="PF00271">
    <property type="entry name" value="Helicase_C"/>
    <property type="match status" value="1"/>
</dbReference>
<dbReference type="PROSITE" id="PS51192">
    <property type="entry name" value="HELICASE_ATP_BIND_1"/>
    <property type="match status" value="1"/>
</dbReference>
<dbReference type="OrthoDB" id="2690632at2759"/>
<comment type="catalytic activity">
    <reaction evidence="4">
        <text>Couples ATP hydrolysis with the unwinding of duplex DNA by translocating in the 3'-5' direction.</text>
        <dbReference type="EC" id="5.6.2.4"/>
    </reaction>
</comment>
<evidence type="ECO:0000256" key="3">
    <source>
        <dbReference type="ARBA" id="ARBA00022840"/>
    </source>
</evidence>
<dbReference type="PROSITE" id="PS51194">
    <property type="entry name" value="HELICASE_CTER"/>
    <property type="match status" value="1"/>
</dbReference>
<evidence type="ECO:0000259" key="7">
    <source>
        <dbReference type="PROSITE" id="PS51192"/>
    </source>
</evidence>
<dbReference type="InterPro" id="IPR027417">
    <property type="entry name" value="P-loop_NTPase"/>
</dbReference>
<dbReference type="EC" id="5.6.2.4" evidence="5"/>
<proteinExistence type="inferred from homology"/>
<dbReference type="SMART" id="SM00487">
    <property type="entry name" value="DEXDc"/>
    <property type="match status" value="1"/>
</dbReference>
<keyword evidence="10" id="KW-1185">Reference proteome</keyword>
<evidence type="ECO:0000259" key="8">
    <source>
        <dbReference type="PROSITE" id="PS51194"/>
    </source>
</evidence>
<name>R7SD57_CONPW</name>
<feature type="domain" description="Helicase C-terminal" evidence="8">
    <location>
        <begin position="277"/>
        <end position="443"/>
    </location>
</feature>
<accession>R7SD57</accession>
<protein>
    <recommendedName>
        <fullName evidence="5">DNA 3'-5' helicase</fullName>
        <ecNumber evidence="5">5.6.2.4</ecNumber>
    </recommendedName>
</protein>